<dbReference type="GO" id="GO:0045259">
    <property type="term" value="C:proton-transporting ATP synthase complex"/>
    <property type="evidence" value="ECO:0007669"/>
    <property type="project" value="UniProtKB-KW"/>
</dbReference>
<keyword evidence="15" id="KW-0175">Coiled coil</keyword>
<dbReference type="EMBL" id="WTYY01000002">
    <property type="protein sequence ID" value="MXO87696.1"/>
    <property type="molecule type" value="Genomic_DNA"/>
</dbReference>
<dbReference type="GO" id="GO:0046961">
    <property type="term" value="F:proton-transporting ATPase activity, rotational mechanism"/>
    <property type="evidence" value="ECO:0007669"/>
    <property type="project" value="TreeGrafter"/>
</dbReference>
<evidence type="ECO:0000256" key="2">
    <source>
        <dbReference type="ARBA" id="ARBA00022448"/>
    </source>
</evidence>
<comment type="similarity">
    <text evidence="1 13 14">Belongs to the ATPase B chain family.</text>
</comment>
<keyword evidence="6 13" id="KW-1133">Transmembrane helix</keyword>
<dbReference type="GO" id="GO:0012505">
    <property type="term" value="C:endomembrane system"/>
    <property type="evidence" value="ECO:0007669"/>
    <property type="project" value="UniProtKB-SubCell"/>
</dbReference>
<keyword evidence="2 13" id="KW-0813">Transport</keyword>
<feature type="transmembrane region" description="Helical" evidence="13">
    <location>
        <begin position="42"/>
        <end position="60"/>
    </location>
</feature>
<dbReference type="OrthoDB" id="7391503at2"/>
<evidence type="ECO:0000256" key="6">
    <source>
        <dbReference type="ARBA" id="ARBA00022989"/>
    </source>
</evidence>
<evidence type="ECO:0000256" key="10">
    <source>
        <dbReference type="ARBA" id="ARBA00025198"/>
    </source>
</evidence>
<keyword evidence="4 13" id="KW-0812">Transmembrane</keyword>
<organism evidence="16 17">
    <name type="scientific">Alteraurantiacibacter aestuarii</name>
    <dbReference type="NCBI Taxonomy" id="650004"/>
    <lineage>
        <taxon>Bacteria</taxon>
        <taxon>Pseudomonadati</taxon>
        <taxon>Pseudomonadota</taxon>
        <taxon>Alphaproteobacteria</taxon>
        <taxon>Sphingomonadales</taxon>
        <taxon>Erythrobacteraceae</taxon>
        <taxon>Alteraurantiacibacter</taxon>
    </lineage>
</organism>
<dbReference type="AlphaFoldDB" id="A0A844ZKN4"/>
<dbReference type="InterPro" id="IPR002146">
    <property type="entry name" value="ATP_synth_b/b'su_bac/chlpt"/>
</dbReference>
<reference evidence="16 17" key="1">
    <citation type="submission" date="2019-12" db="EMBL/GenBank/DDBJ databases">
        <title>Genomic-based taxomic classification of the family Erythrobacteraceae.</title>
        <authorList>
            <person name="Xu L."/>
        </authorList>
    </citation>
    <scope>NUCLEOTIDE SEQUENCE [LARGE SCALE GENOMIC DNA]</scope>
    <source>
        <strain evidence="16 17">JCM 16339</strain>
    </source>
</reference>
<evidence type="ECO:0000256" key="12">
    <source>
        <dbReference type="ARBA" id="ARBA00037847"/>
    </source>
</evidence>
<keyword evidence="3 13" id="KW-0138">CF(0)</keyword>
<keyword evidence="9 13" id="KW-0066">ATP synthesis</keyword>
<dbReference type="RefSeq" id="WP_160589662.1">
    <property type="nucleotide sequence ID" value="NZ_BAAAFP010000002.1"/>
</dbReference>
<evidence type="ECO:0000256" key="14">
    <source>
        <dbReference type="RuleBase" id="RU003848"/>
    </source>
</evidence>
<keyword evidence="13" id="KW-1003">Cell membrane</keyword>
<evidence type="ECO:0000256" key="7">
    <source>
        <dbReference type="ARBA" id="ARBA00023065"/>
    </source>
</evidence>
<comment type="caution">
    <text evidence="16">The sequence shown here is derived from an EMBL/GenBank/DDBJ whole genome shotgun (WGS) entry which is preliminary data.</text>
</comment>
<keyword evidence="5 13" id="KW-0375">Hydrogen ion transport</keyword>
<evidence type="ECO:0000256" key="13">
    <source>
        <dbReference type="HAMAP-Rule" id="MF_01398"/>
    </source>
</evidence>
<name>A0A844ZKN4_9SPHN</name>
<evidence type="ECO:0000256" key="5">
    <source>
        <dbReference type="ARBA" id="ARBA00022781"/>
    </source>
</evidence>
<evidence type="ECO:0000256" key="15">
    <source>
        <dbReference type="SAM" id="Coils"/>
    </source>
</evidence>
<feature type="coiled-coil region" evidence="15">
    <location>
        <begin position="70"/>
        <end position="115"/>
    </location>
</feature>
<evidence type="ECO:0000256" key="8">
    <source>
        <dbReference type="ARBA" id="ARBA00023136"/>
    </source>
</evidence>
<dbReference type="HAMAP" id="MF_01398">
    <property type="entry name" value="ATP_synth_b_bprime"/>
    <property type="match status" value="1"/>
</dbReference>
<dbReference type="Proteomes" id="UP000435243">
    <property type="component" value="Unassembled WGS sequence"/>
</dbReference>
<gene>
    <name evidence="13" type="primary">atpF</name>
    <name evidence="16" type="ORF">GRI32_02980</name>
</gene>
<comment type="function">
    <text evidence="10 13">F(1)F(0) ATP synthase produces ATP from ADP in the presence of a proton or sodium gradient. F-type ATPases consist of two structural domains, F(1) containing the extramembraneous catalytic core and F(0) containing the membrane proton channel, linked together by a central stalk and a peripheral stalk. During catalysis, ATP synthesis in the catalytic domain of F(1) is coupled via a rotary mechanism of the central stalk subunits to proton translocation.</text>
</comment>
<evidence type="ECO:0000256" key="4">
    <source>
        <dbReference type="ARBA" id="ARBA00022692"/>
    </source>
</evidence>
<dbReference type="InterPro" id="IPR050059">
    <property type="entry name" value="ATP_synthase_B_chain"/>
</dbReference>
<dbReference type="PANTHER" id="PTHR33445:SF1">
    <property type="entry name" value="ATP SYNTHASE SUBUNIT B"/>
    <property type="match status" value="1"/>
</dbReference>
<protein>
    <recommendedName>
        <fullName evidence="13">ATP synthase subunit b</fullName>
    </recommendedName>
    <alternativeName>
        <fullName evidence="13">ATP synthase F(0) sector subunit b</fullName>
    </alternativeName>
    <alternativeName>
        <fullName evidence="13">ATPase subunit I</fullName>
    </alternativeName>
    <alternativeName>
        <fullName evidence="13">F-type ATPase subunit b</fullName>
        <shortName evidence="13">F-ATPase subunit b</shortName>
    </alternativeName>
</protein>
<evidence type="ECO:0000256" key="3">
    <source>
        <dbReference type="ARBA" id="ARBA00022547"/>
    </source>
</evidence>
<comment type="function">
    <text evidence="11">Component of the F(0) channel, it forms part of the peripheral stalk, linking F(1) to F(0). The b'-subunit is a diverged and duplicated form of b found in plants and photosynthetic bacteria.</text>
</comment>
<keyword evidence="8 13" id="KW-0472">Membrane</keyword>
<dbReference type="Pfam" id="PF00430">
    <property type="entry name" value="ATP-synt_B"/>
    <property type="match status" value="1"/>
</dbReference>
<evidence type="ECO:0000256" key="11">
    <source>
        <dbReference type="ARBA" id="ARBA00025614"/>
    </source>
</evidence>
<keyword evidence="7 13" id="KW-0406">Ion transport</keyword>
<evidence type="ECO:0000313" key="17">
    <source>
        <dbReference type="Proteomes" id="UP000435243"/>
    </source>
</evidence>
<comment type="subunit">
    <text evidence="13">F-type ATPases have 2 components, F(1) - the catalytic core - and F(0) - the membrane proton channel. F(1) has five subunits: alpha(3), beta(3), gamma(1), delta(1), epsilon(1). F(0) has three main subunits: a(1), b(2) and c(10-14). The alpha and beta chains form an alternating ring which encloses part of the gamma chain. F(1) is attached to F(0) by a central stalk formed by the gamma and epsilon chains, while a peripheral stalk is formed by the delta and b chains.</text>
</comment>
<evidence type="ECO:0000256" key="9">
    <source>
        <dbReference type="ARBA" id="ARBA00023310"/>
    </source>
</evidence>
<dbReference type="GO" id="GO:0005886">
    <property type="term" value="C:plasma membrane"/>
    <property type="evidence" value="ECO:0007669"/>
    <property type="project" value="UniProtKB-SubCell"/>
</dbReference>
<dbReference type="CDD" id="cd06503">
    <property type="entry name" value="ATP-synt_Fo_b"/>
    <property type="match status" value="1"/>
</dbReference>
<dbReference type="PANTHER" id="PTHR33445">
    <property type="entry name" value="ATP SYNTHASE SUBUNIT B', CHLOROPLASTIC"/>
    <property type="match status" value="1"/>
</dbReference>
<evidence type="ECO:0000256" key="1">
    <source>
        <dbReference type="ARBA" id="ARBA00005513"/>
    </source>
</evidence>
<proteinExistence type="inferred from homology"/>
<evidence type="ECO:0000313" key="16">
    <source>
        <dbReference type="EMBL" id="MXO87696.1"/>
    </source>
</evidence>
<dbReference type="GO" id="GO:0046933">
    <property type="term" value="F:proton-transporting ATP synthase activity, rotational mechanism"/>
    <property type="evidence" value="ECO:0007669"/>
    <property type="project" value="UniProtKB-UniRule"/>
</dbReference>
<keyword evidence="17" id="KW-1185">Reference proteome</keyword>
<sequence>MANPETPLPQVFETEAAQTFVEEGHGGTVEHAEPELLGLVPFQWVSLAMLVLILIAIFGAKVHKTIAGGLDAKIATIREQLDEARKLREEAEALRAEYAAKIANAEKDAASMIENAQVEADSIIAKAESDTAAMIARREKMAGEKIAAAERLAIDHLRARAADASTAAAAALIAEKHDAAADAALADKVISEL</sequence>
<comment type="subcellular location">
    <subcellularLocation>
        <location evidence="13">Cell membrane</location>
        <topology evidence="13">Single-pass membrane protein</topology>
    </subcellularLocation>
    <subcellularLocation>
        <location evidence="12">Endomembrane system</location>
        <topology evidence="12">Single-pass membrane protein</topology>
    </subcellularLocation>
</comment>
<accession>A0A844ZKN4</accession>